<dbReference type="PANTHER" id="PTHR23253:SF9">
    <property type="entry name" value="EUKARYOTIC TRANSLATION INITIATION FACTOR 4 GAMMA 2"/>
    <property type="match status" value="1"/>
</dbReference>
<keyword evidence="2" id="KW-0396">Initiation factor</keyword>
<evidence type="ECO:0000256" key="2">
    <source>
        <dbReference type="ARBA" id="ARBA00022540"/>
    </source>
</evidence>
<dbReference type="InterPro" id="IPR016024">
    <property type="entry name" value="ARM-type_fold"/>
</dbReference>
<organism evidence="5 6">
    <name type="scientific">Exocentrus adspersus</name>
    <dbReference type="NCBI Taxonomy" id="1586481"/>
    <lineage>
        <taxon>Eukaryota</taxon>
        <taxon>Metazoa</taxon>
        <taxon>Ecdysozoa</taxon>
        <taxon>Arthropoda</taxon>
        <taxon>Hexapoda</taxon>
        <taxon>Insecta</taxon>
        <taxon>Pterygota</taxon>
        <taxon>Neoptera</taxon>
        <taxon>Endopterygota</taxon>
        <taxon>Coleoptera</taxon>
        <taxon>Polyphaga</taxon>
        <taxon>Cucujiformia</taxon>
        <taxon>Chrysomeloidea</taxon>
        <taxon>Cerambycidae</taxon>
        <taxon>Lamiinae</taxon>
        <taxon>Acanthocinini</taxon>
        <taxon>Exocentrus</taxon>
    </lineage>
</organism>
<reference evidence="5 6" key="1">
    <citation type="journal article" date="2023" name="Insect Mol. Biol.">
        <title>Genome sequencing provides insights into the evolution of gene families encoding plant cell wall-degrading enzymes in longhorned beetles.</title>
        <authorList>
            <person name="Shin N.R."/>
            <person name="Okamura Y."/>
            <person name="Kirsch R."/>
            <person name="Pauchet Y."/>
        </authorList>
    </citation>
    <scope>NUCLEOTIDE SEQUENCE [LARGE SCALE GENOMIC DNA]</scope>
    <source>
        <strain evidence="5">EAD_L_NR</strain>
    </source>
</reference>
<gene>
    <name evidence="5" type="ORF">NQ315_016050</name>
</gene>
<dbReference type="GO" id="GO:0003729">
    <property type="term" value="F:mRNA binding"/>
    <property type="evidence" value="ECO:0007669"/>
    <property type="project" value="TreeGrafter"/>
</dbReference>
<sequence length="338" mass="39084">MDCSLHRAKVALSHRVDSGKSEVFIYVSRKKSLFLTVEVSIILNTVNHNRGKNLMNQYFERMKMFAENQDLQPRIRFMLKDIIDLRQDGWVPRKATVVEGPMPINQIKPVDDDRTGYRKDRNHDRENERSSNMSELFRHPMKTRGGLDDMLMGITLTQTTHNLIPTSPFGNHNGFGNQRDVTFRGHNQRSGYNNYTNQRGQYKHSQNSSNSQFNQCSKEVAPRFKKNSLIVAKDEIADVELRPNSMLFNKASVKANNMMNTRTLESSFTPTSIKQSPSTLLKEPLPIKQMHIEKPKQSKKDKIAFEMSKVREISNIINPPCIFQIHGIRIYLYILLTL</sequence>
<dbReference type="PANTHER" id="PTHR23253">
    <property type="entry name" value="EUKARYOTIC TRANSLATION INITIATION FACTOR 4 GAMMA"/>
    <property type="match status" value="1"/>
</dbReference>
<evidence type="ECO:0000256" key="4">
    <source>
        <dbReference type="SAM" id="MobiDB-lite"/>
    </source>
</evidence>
<keyword evidence="6" id="KW-1185">Reference proteome</keyword>
<dbReference type="Proteomes" id="UP001159042">
    <property type="component" value="Unassembled WGS sequence"/>
</dbReference>
<comment type="caution">
    <text evidence="5">The sequence shown here is derived from an EMBL/GenBank/DDBJ whole genome shotgun (WGS) entry which is preliminary data.</text>
</comment>
<keyword evidence="3" id="KW-0648">Protein biosynthesis</keyword>
<evidence type="ECO:0000256" key="1">
    <source>
        <dbReference type="ARBA" id="ARBA00005775"/>
    </source>
</evidence>
<dbReference type="AlphaFoldDB" id="A0AAV8VKS9"/>
<name>A0AAV8VKS9_9CUCU</name>
<accession>A0AAV8VKS9</accession>
<dbReference type="EMBL" id="JANEYG010000061">
    <property type="protein sequence ID" value="KAJ8914897.1"/>
    <property type="molecule type" value="Genomic_DNA"/>
</dbReference>
<dbReference type="GO" id="GO:0016281">
    <property type="term" value="C:eukaryotic translation initiation factor 4F complex"/>
    <property type="evidence" value="ECO:0007669"/>
    <property type="project" value="TreeGrafter"/>
</dbReference>
<protein>
    <recommendedName>
        <fullName evidence="7">MIF4G domain-containing protein</fullName>
    </recommendedName>
</protein>
<feature type="region of interest" description="Disordered" evidence="4">
    <location>
        <begin position="103"/>
        <end position="134"/>
    </location>
</feature>
<evidence type="ECO:0008006" key="7">
    <source>
        <dbReference type="Google" id="ProtNLM"/>
    </source>
</evidence>
<proteinExistence type="inferred from homology"/>
<evidence type="ECO:0000313" key="5">
    <source>
        <dbReference type="EMBL" id="KAJ8914897.1"/>
    </source>
</evidence>
<evidence type="ECO:0000256" key="3">
    <source>
        <dbReference type="ARBA" id="ARBA00022917"/>
    </source>
</evidence>
<dbReference type="Gene3D" id="1.25.40.180">
    <property type="match status" value="1"/>
</dbReference>
<evidence type="ECO:0000313" key="6">
    <source>
        <dbReference type="Proteomes" id="UP001159042"/>
    </source>
</evidence>
<dbReference type="GO" id="GO:0003743">
    <property type="term" value="F:translation initiation factor activity"/>
    <property type="evidence" value="ECO:0007669"/>
    <property type="project" value="UniProtKB-KW"/>
</dbReference>
<dbReference type="SUPFAM" id="SSF48371">
    <property type="entry name" value="ARM repeat"/>
    <property type="match status" value="1"/>
</dbReference>
<feature type="compositionally biased region" description="Basic and acidic residues" evidence="4">
    <location>
        <begin position="109"/>
        <end position="129"/>
    </location>
</feature>
<comment type="similarity">
    <text evidence="1">Belongs to the eukaryotic initiation factor 4G family.</text>
</comment>